<name>A0AA91ELT1_9GAMM</name>
<evidence type="ECO:0000313" key="2">
    <source>
        <dbReference type="Proteomes" id="UP000078431"/>
    </source>
</evidence>
<dbReference type="EMBL" id="LXEX01000001">
    <property type="protein sequence ID" value="OAT61204.1"/>
    <property type="molecule type" value="Genomic_DNA"/>
</dbReference>
<comment type="caution">
    <text evidence="1">The sequence shown here is derived from an EMBL/GenBank/DDBJ whole genome shotgun (WGS) entry which is preliminary data.</text>
</comment>
<keyword evidence="2" id="KW-1185">Reference proteome</keyword>
<proteinExistence type="predicted"/>
<protein>
    <submittedName>
        <fullName evidence="1">Uncharacterized protein</fullName>
    </submittedName>
</protein>
<reference evidence="1 2" key="1">
    <citation type="submission" date="2016-04" db="EMBL/GenBank/DDBJ databases">
        <title>ATOL: Assembling a taxonomically balanced genome-scale reconstruction of the evolutionary history of the Enterobacteriaceae.</title>
        <authorList>
            <person name="Plunkett G.III."/>
            <person name="Neeno-Eckwall E.C."/>
            <person name="Glasner J.D."/>
            <person name="Perna N.T."/>
        </authorList>
    </citation>
    <scope>NUCLEOTIDE SEQUENCE [LARGE SCALE GENOMIC DNA]</scope>
    <source>
        <strain evidence="1 2">ATCC 12841</strain>
    </source>
</reference>
<accession>A0AA91ELT1</accession>
<organism evidence="1 2">
    <name type="scientific">Obesumbacterium proteus ATCC 12841</name>
    <dbReference type="NCBI Taxonomy" id="1354268"/>
    <lineage>
        <taxon>Bacteria</taxon>
        <taxon>Pseudomonadati</taxon>
        <taxon>Pseudomonadota</taxon>
        <taxon>Gammaproteobacteria</taxon>
        <taxon>Enterobacterales</taxon>
        <taxon>Hafniaceae</taxon>
        <taxon>Obesumbacterium</taxon>
    </lineage>
</organism>
<gene>
    <name evidence="1" type="ORF">M993_00065</name>
</gene>
<dbReference type="AlphaFoldDB" id="A0AA91ELT1"/>
<sequence length="241" mass="27638">MSGYKVRFRPSDMSSINRLCLLDKKAFIEGHNFIVSTTGKYIIPTERVIDTLLIGYEYVLVQKLLAQSLKIPLPVTGAIDFNHGITVSLQGEPFQLFDKMTWEERIIQKIMQLPKNISPDVHEEIFSKKINNYLRKEYFPAHILPRDAWFVIRHAELDKVIDIITNSRVPPLSATRISTPLSRFFWLACKNNEVIRPLISKPYKLLSIFEQWASDEGITDRLSGDTLKTALVRGSPTSMSD</sequence>
<evidence type="ECO:0000313" key="1">
    <source>
        <dbReference type="EMBL" id="OAT61204.1"/>
    </source>
</evidence>
<dbReference type="Proteomes" id="UP000078431">
    <property type="component" value="Unassembled WGS sequence"/>
</dbReference>